<proteinExistence type="predicted"/>
<comment type="caution">
    <text evidence="2">The sequence shown here is derived from an EMBL/GenBank/DDBJ whole genome shotgun (WGS) entry which is preliminary data.</text>
</comment>
<dbReference type="SUPFAM" id="SSF109854">
    <property type="entry name" value="DinB/YfiT-like putative metalloenzymes"/>
    <property type="match status" value="1"/>
</dbReference>
<sequence length="189" mass="20598">MEAETMQDTTPNTATAAAATASDERTDLLEALAKHRHFLRFTTRDLTDEQAGLRTTAGELCLGGLIKHVASVERNWADFIQHGPSAMPDFTAMTEADFAKRADEFRMLPGETLEGVLADYAEVARRTDELVTALPDLNAAHPLPKAPWNEPGAQWSARRVLLHIIAETAQHAGHADIIRESLDGAKSMG</sequence>
<dbReference type="InterPro" id="IPR007061">
    <property type="entry name" value="MST-like"/>
</dbReference>
<organism evidence="2 3">
    <name type="scientific">Streptomyces shaanxiensis</name>
    <dbReference type="NCBI Taxonomy" id="653357"/>
    <lineage>
        <taxon>Bacteria</taxon>
        <taxon>Bacillati</taxon>
        <taxon>Actinomycetota</taxon>
        <taxon>Actinomycetes</taxon>
        <taxon>Kitasatosporales</taxon>
        <taxon>Streptomycetaceae</taxon>
        <taxon>Streptomyces</taxon>
    </lineage>
</organism>
<dbReference type="Gene3D" id="1.20.120.450">
    <property type="entry name" value="dinb family like domain"/>
    <property type="match status" value="1"/>
</dbReference>
<protein>
    <submittedName>
        <fullName evidence="2">DinB family protein</fullName>
    </submittedName>
</protein>
<keyword evidence="3" id="KW-1185">Reference proteome</keyword>
<evidence type="ECO:0000256" key="1">
    <source>
        <dbReference type="SAM" id="MobiDB-lite"/>
    </source>
</evidence>
<dbReference type="InterPro" id="IPR034660">
    <property type="entry name" value="DinB/YfiT-like"/>
</dbReference>
<evidence type="ECO:0000313" key="2">
    <source>
        <dbReference type="EMBL" id="GAA4044126.1"/>
    </source>
</evidence>
<dbReference type="Proteomes" id="UP001499984">
    <property type="component" value="Unassembled WGS sequence"/>
</dbReference>
<name>A0ABP7UIJ6_9ACTN</name>
<reference evidence="3" key="1">
    <citation type="journal article" date="2019" name="Int. J. Syst. Evol. Microbiol.">
        <title>The Global Catalogue of Microorganisms (GCM) 10K type strain sequencing project: providing services to taxonomists for standard genome sequencing and annotation.</title>
        <authorList>
            <consortium name="The Broad Institute Genomics Platform"/>
            <consortium name="The Broad Institute Genome Sequencing Center for Infectious Disease"/>
            <person name="Wu L."/>
            <person name="Ma J."/>
        </authorList>
    </citation>
    <scope>NUCLEOTIDE SEQUENCE [LARGE SCALE GENOMIC DNA]</scope>
    <source>
        <strain evidence="3">JCM 16925</strain>
    </source>
</reference>
<accession>A0ABP7UIJ6</accession>
<feature type="compositionally biased region" description="Low complexity" evidence="1">
    <location>
        <begin position="9"/>
        <end position="21"/>
    </location>
</feature>
<evidence type="ECO:0000313" key="3">
    <source>
        <dbReference type="Proteomes" id="UP001499984"/>
    </source>
</evidence>
<gene>
    <name evidence="2" type="ORF">GCM10022233_11860</name>
</gene>
<dbReference type="Pfam" id="PF04978">
    <property type="entry name" value="MST"/>
    <property type="match status" value="1"/>
</dbReference>
<feature type="region of interest" description="Disordered" evidence="1">
    <location>
        <begin position="1"/>
        <end position="22"/>
    </location>
</feature>
<dbReference type="EMBL" id="BAAAZY010000005">
    <property type="protein sequence ID" value="GAA4044126.1"/>
    <property type="molecule type" value="Genomic_DNA"/>
</dbReference>